<reference evidence="3" key="1">
    <citation type="journal article" date="2017" name="Nat. Commun.">
        <title>The asparagus genome sheds light on the origin and evolution of a young Y chromosome.</title>
        <authorList>
            <person name="Harkess A."/>
            <person name="Zhou J."/>
            <person name="Xu C."/>
            <person name="Bowers J.E."/>
            <person name="Van der Hulst R."/>
            <person name="Ayyampalayam S."/>
            <person name="Mercati F."/>
            <person name="Riccardi P."/>
            <person name="McKain M.R."/>
            <person name="Kakrana A."/>
            <person name="Tang H."/>
            <person name="Ray J."/>
            <person name="Groenendijk J."/>
            <person name="Arikit S."/>
            <person name="Mathioni S.M."/>
            <person name="Nakano M."/>
            <person name="Shan H."/>
            <person name="Telgmann-Rauber A."/>
            <person name="Kanno A."/>
            <person name="Yue Z."/>
            <person name="Chen H."/>
            <person name="Li W."/>
            <person name="Chen Y."/>
            <person name="Xu X."/>
            <person name="Zhang Y."/>
            <person name="Luo S."/>
            <person name="Chen H."/>
            <person name="Gao J."/>
            <person name="Mao Z."/>
            <person name="Pires J.C."/>
            <person name="Luo M."/>
            <person name="Kudrna D."/>
            <person name="Wing R.A."/>
            <person name="Meyers B.C."/>
            <person name="Yi K."/>
            <person name="Kong H."/>
            <person name="Lavrijsen P."/>
            <person name="Sunseri F."/>
            <person name="Falavigna A."/>
            <person name="Ye Y."/>
            <person name="Leebens-Mack J.H."/>
            <person name="Chen G."/>
        </authorList>
    </citation>
    <scope>NUCLEOTIDE SEQUENCE [LARGE SCALE GENOMIC DNA]</scope>
    <source>
        <strain evidence="3">cv. DH0086</strain>
    </source>
</reference>
<dbReference type="Proteomes" id="UP000243459">
    <property type="component" value="Chromosome 4"/>
</dbReference>
<dbReference type="Pfam" id="PF00561">
    <property type="entry name" value="Abhydrolase_1"/>
    <property type="match status" value="1"/>
</dbReference>
<dbReference type="SUPFAM" id="SSF53474">
    <property type="entry name" value="alpha/beta-Hydrolases"/>
    <property type="match status" value="1"/>
</dbReference>
<evidence type="ECO:0000259" key="1">
    <source>
        <dbReference type="Pfam" id="PF00561"/>
    </source>
</evidence>
<feature type="non-terminal residue" evidence="2">
    <location>
        <position position="70"/>
    </location>
</feature>
<name>A0A5P1F1H5_ASPOF</name>
<dbReference type="PANTHER" id="PTHR45763">
    <property type="entry name" value="HYDROLASE, ALPHA/BETA FOLD FAMILY PROTEIN, EXPRESSED-RELATED"/>
    <property type="match status" value="1"/>
</dbReference>
<dbReference type="Gramene" id="ONK71267">
    <property type="protein sequence ID" value="ONK71267"/>
    <property type="gene ID" value="A4U43_C04F6680"/>
</dbReference>
<dbReference type="AlphaFoldDB" id="A0A5P1F1H5"/>
<evidence type="ECO:0000313" key="2">
    <source>
        <dbReference type="EMBL" id="ONK71267.1"/>
    </source>
</evidence>
<evidence type="ECO:0000313" key="3">
    <source>
        <dbReference type="Proteomes" id="UP000243459"/>
    </source>
</evidence>
<dbReference type="OMA" id="VYVLICD"/>
<dbReference type="InterPro" id="IPR029058">
    <property type="entry name" value="AB_hydrolase_fold"/>
</dbReference>
<keyword evidence="3" id="KW-1185">Reference proteome</keyword>
<dbReference type="Gene3D" id="3.40.50.1820">
    <property type="entry name" value="alpha/beta hydrolase"/>
    <property type="match status" value="1"/>
</dbReference>
<dbReference type="InterPro" id="IPR000073">
    <property type="entry name" value="AB_hydrolase_1"/>
</dbReference>
<gene>
    <name evidence="2" type="ORF">A4U43_C04F6680</name>
</gene>
<dbReference type="PANTHER" id="PTHR45763:SF51">
    <property type="entry name" value="ALPHA_BETA-HYDROLASES SUPERFAMILY PROTEIN"/>
    <property type="match status" value="1"/>
</dbReference>
<feature type="domain" description="AB hydrolase-1" evidence="1">
    <location>
        <begin position="11"/>
        <end position="62"/>
    </location>
</feature>
<organism evidence="2 3">
    <name type="scientific">Asparagus officinalis</name>
    <name type="common">Garden asparagus</name>
    <dbReference type="NCBI Taxonomy" id="4686"/>
    <lineage>
        <taxon>Eukaryota</taxon>
        <taxon>Viridiplantae</taxon>
        <taxon>Streptophyta</taxon>
        <taxon>Embryophyta</taxon>
        <taxon>Tracheophyta</taxon>
        <taxon>Spermatophyta</taxon>
        <taxon>Magnoliopsida</taxon>
        <taxon>Liliopsida</taxon>
        <taxon>Asparagales</taxon>
        <taxon>Asparagaceae</taxon>
        <taxon>Asparagoideae</taxon>
        <taxon>Asparagus</taxon>
    </lineage>
</organism>
<proteinExistence type="predicted"/>
<dbReference type="EMBL" id="CM007384">
    <property type="protein sequence ID" value="ONK71267.1"/>
    <property type="molecule type" value="Genomic_DNA"/>
</dbReference>
<feature type="non-terminal residue" evidence="2">
    <location>
        <position position="1"/>
    </location>
</feature>
<protein>
    <recommendedName>
        <fullName evidence="1">AB hydrolase-1 domain-containing protein</fullName>
    </recommendedName>
</protein>
<accession>A0A5P1F1H5</accession>
<sequence length="70" mass="7806">ELMDEFGIYMVSFDRAGYGESDPDPNRSVKSNAQDVDELADQLNLGPKFFVIGFSFGGELAWGCLKYIPH</sequence>